<dbReference type="OrthoDB" id="2726318at2759"/>
<organism evidence="2 3">
    <name type="scientific">Piloderma croceum (strain F 1598)</name>
    <dbReference type="NCBI Taxonomy" id="765440"/>
    <lineage>
        <taxon>Eukaryota</taxon>
        <taxon>Fungi</taxon>
        <taxon>Dikarya</taxon>
        <taxon>Basidiomycota</taxon>
        <taxon>Agaricomycotina</taxon>
        <taxon>Agaricomycetes</taxon>
        <taxon>Agaricomycetidae</taxon>
        <taxon>Atheliales</taxon>
        <taxon>Atheliaceae</taxon>
        <taxon>Piloderma</taxon>
    </lineage>
</organism>
<dbReference type="Proteomes" id="UP000054166">
    <property type="component" value="Unassembled WGS sequence"/>
</dbReference>
<dbReference type="AlphaFoldDB" id="A0A0C3CIC4"/>
<proteinExistence type="predicted"/>
<evidence type="ECO:0000313" key="3">
    <source>
        <dbReference type="Proteomes" id="UP000054166"/>
    </source>
</evidence>
<reference evidence="3" key="2">
    <citation type="submission" date="2015-01" db="EMBL/GenBank/DDBJ databases">
        <title>Evolutionary Origins and Diversification of the Mycorrhizal Mutualists.</title>
        <authorList>
            <consortium name="DOE Joint Genome Institute"/>
            <consortium name="Mycorrhizal Genomics Consortium"/>
            <person name="Kohler A."/>
            <person name="Kuo A."/>
            <person name="Nagy L.G."/>
            <person name="Floudas D."/>
            <person name="Copeland A."/>
            <person name="Barry K.W."/>
            <person name="Cichocki N."/>
            <person name="Veneault-Fourrey C."/>
            <person name="LaButti K."/>
            <person name="Lindquist E.A."/>
            <person name="Lipzen A."/>
            <person name="Lundell T."/>
            <person name="Morin E."/>
            <person name="Murat C."/>
            <person name="Riley R."/>
            <person name="Ohm R."/>
            <person name="Sun H."/>
            <person name="Tunlid A."/>
            <person name="Henrissat B."/>
            <person name="Grigoriev I.V."/>
            <person name="Hibbett D.S."/>
            <person name="Martin F."/>
        </authorList>
    </citation>
    <scope>NUCLEOTIDE SEQUENCE [LARGE SCALE GENOMIC DNA]</scope>
    <source>
        <strain evidence="3">F 1598</strain>
    </source>
</reference>
<evidence type="ECO:0000256" key="1">
    <source>
        <dbReference type="SAM" id="MobiDB-lite"/>
    </source>
</evidence>
<keyword evidence="3" id="KW-1185">Reference proteome</keyword>
<accession>A0A0C3CIC4</accession>
<feature type="compositionally biased region" description="Basic and acidic residues" evidence="1">
    <location>
        <begin position="73"/>
        <end position="83"/>
    </location>
</feature>
<dbReference type="InParanoid" id="A0A0C3CIC4"/>
<gene>
    <name evidence="2" type="ORF">PILCRDRAFT_813459</name>
</gene>
<feature type="compositionally biased region" description="Polar residues" evidence="1">
    <location>
        <begin position="41"/>
        <end position="55"/>
    </location>
</feature>
<dbReference type="EMBL" id="KN832975">
    <property type="protein sequence ID" value="KIM89527.1"/>
    <property type="molecule type" value="Genomic_DNA"/>
</dbReference>
<feature type="compositionally biased region" description="Basic and acidic residues" evidence="1">
    <location>
        <begin position="90"/>
        <end position="115"/>
    </location>
</feature>
<feature type="compositionally biased region" description="Pro residues" evidence="1">
    <location>
        <begin position="7"/>
        <end position="22"/>
    </location>
</feature>
<reference evidence="2 3" key="1">
    <citation type="submission" date="2014-04" db="EMBL/GenBank/DDBJ databases">
        <authorList>
            <consortium name="DOE Joint Genome Institute"/>
            <person name="Kuo A."/>
            <person name="Tarkka M."/>
            <person name="Buscot F."/>
            <person name="Kohler A."/>
            <person name="Nagy L.G."/>
            <person name="Floudas D."/>
            <person name="Copeland A."/>
            <person name="Barry K.W."/>
            <person name="Cichocki N."/>
            <person name="Veneault-Fourrey C."/>
            <person name="LaButti K."/>
            <person name="Lindquist E.A."/>
            <person name="Lipzen A."/>
            <person name="Lundell T."/>
            <person name="Morin E."/>
            <person name="Murat C."/>
            <person name="Sun H."/>
            <person name="Tunlid A."/>
            <person name="Henrissat B."/>
            <person name="Grigoriev I.V."/>
            <person name="Hibbett D.S."/>
            <person name="Martin F."/>
            <person name="Nordberg H.P."/>
            <person name="Cantor M.N."/>
            <person name="Hua S.X."/>
        </authorList>
    </citation>
    <scope>NUCLEOTIDE SEQUENCE [LARGE SCALE GENOMIC DNA]</scope>
    <source>
        <strain evidence="2 3">F 1598</strain>
    </source>
</reference>
<sequence length="141" mass="14819">MNSPTEPGSPSPSTPSSGSPPPDELEQIQASNRGPSILGKFTNSFTGGASSSASPSKRRLPGGSSFGAASNTRDAKTRRREDGMGTGGSGRDRDRRSGGDREGWDGKGRKDKDELVDGSLVEILRRDFGDPFLEGQIKHAS</sequence>
<feature type="region of interest" description="Disordered" evidence="1">
    <location>
        <begin position="1"/>
        <end position="116"/>
    </location>
</feature>
<dbReference type="STRING" id="765440.A0A0C3CIC4"/>
<dbReference type="HOGENOM" id="CLU_128855_0_0_1"/>
<protein>
    <submittedName>
        <fullName evidence="2">Uncharacterized protein</fullName>
    </submittedName>
</protein>
<evidence type="ECO:0000313" key="2">
    <source>
        <dbReference type="EMBL" id="KIM89527.1"/>
    </source>
</evidence>
<name>A0A0C3CIC4_PILCF</name>